<comment type="caution">
    <text evidence="2">The sequence shown here is derived from an EMBL/GenBank/DDBJ whole genome shotgun (WGS) entry which is preliminary data.</text>
</comment>
<evidence type="ECO:0000313" key="2">
    <source>
        <dbReference type="EMBL" id="GBG87403.1"/>
    </source>
</evidence>
<feature type="compositionally biased region" description="Basic and acidic residues" evidence="1">
    <location>
        <begin position="98"/>
        <end position="108"/>
    </location>
</feature>
<evidence type="ECO:0000256" key="1">
    <source>
        <dbReference type="SAM" id="MobiDB-lite"/>
    </source>
</evidence>
<evidence type="ECO:0000313" key="3">
    <source>
        <dbReference type="Proteomes" id="UP000265515"/>
    </source>
</evidence>
<gene>
    <name evidence="2" type="ORF">CBR_g45460</name>
</gene>
<dbReference type="Gramene" id="GBG87403">
    <property type="protein sequence ID" value="GBG87403"/>
    <property type="gene ID" value="CBR_g45460"/>
</dbReference>
<accession>A0A388LYR7</accession>
<dbReference type="AlphaFoldDB" id="A0A388LYR7"/>
<reference evidence="2 3" key="1">
    <citation type="journal article" date="2018" name="Cell">
        <title>The Chara Genome: Secondary Complexity and Implications for Plant Terrestrialization.</title>
        <authorList>
            <person name="Nishiyama T."/>
            <person name="Sakayama H."/>
            <person name="Vries J.D."/>
            <person name="Buschmann H."/>
            <person name="Saint-Marcoux D."/>
            <person name="Ullrich K.K."/>
            <person name="Haas F.B."/>
            <person name="Vanderstraeten L."/>
            <person name="Becker D."/>
            <person name="Lang D."/>
            <person name="Vosolsobe S."/>
            <person name="Rombauts S."/>
            <person name="Wilhelmsson P.K.I."/>
            <person name="Janitza P."/>
            <person name="Kern R."/>
            <person name="Heyl A."/>
            <person name="Rumpler F."/>
            <person name="Villalobos L.I.A.C."/>
            <person name="Clay J.M."/>
            <person name="Skokan R."/>
            <person name="Toyoda A."/>
            <person name="Suzuki Y."/>
            <person name="Kagoshima H."/>
            <person name="Schijlen E."/>
            <person name="Tajeshwar N."/>
            <person name="Catarino B."/>
            <person name="Hetherington A.J."/>
            <person name="Saltykova A."/>
            <person name="Bonnot C."/>
            <person name="Breuninger H."/>
            <person name="Symeonidi A."/>
            <person name="Radhakrishnan G.V."/>
            <person name="Van Nieuwerburgh F."/>
            <person name="Deforce D."/>
            <person name="Chang C."/>
            <person name="Karol K.G."/>
            <person name="Hedrich R."/>
            <person name="Ulvskov P."/>
            <person name="Glockner G."/>
            <person name="Delwiche C.F."/>
            <person name="Petrasek J."/>
            <person name="Van de Peer Y."/>
            <person name="Friml J."/>
            <person name="Beilby M."/>
            <person name="Dolan L."/>
            <person name="Kohara Y."/>
            <person name="Sugano S."/>
            <person name="Fujiyama A."/>
            <person name="Delaux P.-M."/>
            <person name="Quint M."/>
            <person name="TheiBen G."/>
            <person name="Hagemann M."/>
            <person name="Harholt J."/>
            <person name="Dunand C."/>
            <person name="Zachgo S."/>
            <person name="Langdale J."/>
            <person name="Maumus F."/>
            <person name="Straeten D.V.D."/>
            <person name="Gould S.B."/>
            <person name="Rensing S.A."/>
        </authorList>
    </citation>
    <scope>NUCLEOTIDE SEQUENCE [LARGE SCALE GENOMIC DNA]</scope>
    <source>
        <strain evidence="2 3">S276</strain>
    </source>
</reference>
<name>A0A388LYR7_CHABU</name>
<dbReference type="Proteomes" id="UP000265515">
    <property type="component" value="Unassembled WGS sequence"/>
</dbReference>
<feature type="region of interest" description="Disordered" evidence="1">
    <location>
        <begin position="44"/>
        <end position="108"/>
    </location>
</feature>
<organism evidence="2 3">
    <name type="scientific">Chara braunii</name>
    <name type="common">Braun's stonewort</name>
    <dbReference type="NCBI Taxonomy" id="69332"/>
    <lineage>
        <taxon>Eukaryota</taxon>
        <taxon>Viridiplantae</taxon>
        <taxon>Streptophyta</taxon>
        <taxon>Charophyceae</taxon>
        <taxon>Charales</taxon>
        <taxon>Characeae</taxon>
        <taxon>Chara</taxon>
    </lineage>
</organism>
<protein>
    <submittedName>
        <fullName evidence="2">Uncharacterized protein</fullName>
    </submittedName>
</protein>
<sequence length="274" mass="30080">MTTIVSAIERVDKGPVHVPQARHVEPSNTNTVGGSSREVISLSHVGSGDVYGPSTAAGERREEQGPGEAGRKDERRDGTPRPNDEDDESLRMRKKKMRQEEEAKSKLRTDGNTFRRCGVGRLIAGAMHDCIDYYCAIVNGDAGATAPRGLIMPPPDVPSLRIQDPSQQDAALGRARRTKNVAMRIIHGWIFTSSSRSNGFARAESYVAADYPTDLARAVWQSMEWSRVVSPSVVYHMLALRMGIPLWRTEVTTKRGHQNGGGASVARHAILLWP</sequence>
<keyword evidence="3" id="KW-1185">Reference proteome</keyword>
<dbReference type="EMBL" id="BFEA01000611">
    <property type="protein sequence ID" value="GBG87403.1"/>
    <property type="molecule type" value="Genomic_DNA"/>
</dbReference>
<feature type="compositionally biased region" description="Basic and acidic residues" evidence="1">
    <location>
        <begin position="58"/>
        <end position="83"/>
    </location>
</feature>
<proteinExistence type="predicted"/>